<evidence type="ECO:0000256" key="1">
    <source>
        <dbReference type="ARBA" id="ARBA00022670"/>
    </source>
</evidence>
<evidence type="ECO:0000259" key="5">
    <source>
        <dbReference type="Pfam" id="PF07727"/>
    </source>
</evidence>
<feature type="region of interest" description="Disordered" evidence="4">
    <location>
        <begin position="27"/>
        <end position="58"/>
    </location>
</feature>
<accession>A0AAD3XM97</accession>
<evidence type="ECO:0000313" key="8">
    <source>
        <dbReference type="EMBL" id="GMH09540.1"/>
    </source>
</evidence>
<dbReference type="InterPro" id="IPR054722">
    <property type="entry name" value="PolX-like_BBD"/>
</dbReference>
<feature type="domain" description="Reverse transcriptase Ty1/copia-type" evidence="5">
    <location>
        <begin position="447"/>
        <end position="575"/>
    </location>
</feature>
<keyword evidence="2" id="KW-0479">Metal-binding</keyword>
<keyword evidence="9" id="KW-1185">Reference proteome</keyword>
<dbReference type="SUPFAM" id="SSF53098">
    <property type="entry name" value="Ribonuclease H-like"/>
    <property type="match status" value="1"/>
</dbReference>
<proteinExistence type="predicted"/>
<evidence type="ECO:0000259" key="6">
    <source>
        <dbReference type="Pfam" id="PF13976"/>
    </source>
</evidence>
<evidence type="ECO:0008006" key="10">
    <source>
        <dbReference type="Google" id="ProtNLM"/>
    </source>
</evidence>
<dbReference type="Gene3D" id="3.30.420.10">
    <property type="entry name" value="Ribonuclease H-like superfamily/Ribonuclease H"/>
    <property type="match status" value="1"/>
</dbReference>
<dbReference type="Proteomes" id="UP001279734">
    <property type="component" value="Unassembled WGS sequence"/>
</dbReference>
<keyword evidence="3" id="KW-0378">Hydrolase</keyword>
<dbReference type="AlphaFoldDB" id="A0AAD3XM97"/>
<evidence type="ECO:0000256" key="2">
    <source>
        <dbReference type="ARBA" id="ARBA00022723"/>
    </source>
</evidence>
<dbReference type="InterPro" id="IPR013103">
    <property type="entry name" value="RVT_2"/>
</dbReference>
<dbReference type="GO" id="GO:0006508">
    <property type="term" value="P:proteolysis"/>
    <property type="evidence" value="ECO:0007669"/>
    <property type="project" value="UniProtKB-KW"/>
</dbReference>
<evidence type="ECO:0000313" key="9">
    <source>
        <dbReference type="Proteomes" id="UP001279734"/>
    </source>
</evidence>
<keyword evidence="1" id="KW-0645">Protease</keyword>
<dbReference type="GO" id="GO:0008233">
    <property type="term" value="F:peptidase activity"/>
    <property type="evidence" value="ECO:0007669"/>
    <property type="project" value="UniProtKB-KW"/>
</dbReference>
<dbReference type="PANTHER" id="PTHR42648">
    <property type="entry name" value="TRANSPOSASE, PUTATIVE-RELATED"/>
    <property type="match status" value="1"/>
</dbReference>
<dbReference type="Pfam" id="PF22936">
    <property type="entry name" value="Pol_BBD"/>
    <property type="match status" value="1"/>
</dbReference>
<dbReference type="InterPro" id="IPR025724">
    <property type="entry name" value="GAG-pre-integrase_dom"/>
</dbReference>
<dbReference type="Pfam" id="PF13976">
    <property type="entry name" value="gag_pre-integrs"/>
    <property type="match status" value="1"/>
</dbReference>
<dbReference type="InterPro" id="IPR039537">
    <property type="entry name" value="Retrotran_Ty1/copia-like"/>
</dbReference>
<dbReference type="Pfam" id="PF07727">
    <property type="entry name" value="RVT_2"/>
    <property type="match status" value="1"/>
</dbReference>
<dbReference type="PANTHER" id="PTHR42648:SF28">
    <property type="entry name" value="TRANSPOSON-ENCODED PROTEIN WITH RIBONUCLEASE H-LIKE AND RETROVIRUS ZINC FINGER-LIKE DOMAINS"/>
    <property type="match status" value="1"/>
</dbReference>
<feature type="compositionally biased region" description="Basic and acidic residues" evidence="4">
    <location>
        <begin position="40"/>
        <end position="58"/>
    </location>
</feature>
<comment type="caution">
    <text evidence="8">The sequence shown here is derived from an EMBL/GenBank/DDBJ whole genome shotgun (WGS) entry which is preliminary data.</text>
</comment>
<dbReference type="EMBL" id="BSYO01000009">
    <property type="protein sequence ID" value="GMH09540.1"/>
    <property type="molecule type" value="Genomic_DNA"/>
</dbReference>
<dbReference type="GO" id="GO:0003676">
    <property type="term" value="F:nucleic acid binding"/>
    <property type="evidence" value="ECO:0007669"/>
    <property type="project" value="InterPro"/>
</dbReference>
<sequence>MRITIANTAPDGVVTLEMAKGAVLNEEMRQRSQEMSTSQHFERENVEKDKDEKRRGEEELSVSVGYRADLPLACETNDFINVAEQATDWVVDFRASIHVTSKRELFTTYTPGVSRILKMGNVETSKIIGRSDVSFVTNNGAQLILKDVRHVLDIRINIISAGRLDDACFCSVFCDGGFKLTKGPMVVARGWKTSGLYVLQATTEVEEVNATSSLESSDLWHRRLGHMSERGMGHLAKKSLIPEMDEDRLKICSHCIAGKQKRVSFQGDSSSKRPGGTELVHTDTKDQVCGVFEYFHALVERETGKKLKAVRSDNGGEYIEPFDTYCWSHGIRNQKTLQLNDVAEHINRTLMERVKCLLSDAKLPRSFWAEALKMMTHVEGVAPQPDEKILVRRSSRKRRPSVRLPSSEYVLLADAGESEDFDKAMNDAQKEKWLKAMKEEMASLHENHTFELAKLSKGKKALKNKCVFPLKTSEDTMQPRYKARLVVKGFSQCKGIDFDEIFAPVVKMSSVRVVLGLVAVLDLKIEQLDVWTVFLHGNIQEEIYMEQSEGFKIKGKKGLICRLRKSLYGLKQAPRQ</sequence>
<evidence type="ECO:0000259" key="7">
    <source>
        <dbReference type="Pfam" id="PF22936"/>
    </source>
</evidence>
<dbReference type="InterPro" id="IPR036397">
    <property type="entry name" value="RNaseH_sf"/>
</dbReference>
<protein>
    <recommendedName>
        <fullName evidence="10">Retrovirus-related Pol polyprotein from transposon TNT 1-94</fullName>
    </recommendedName>
</protein>
<evidence type="ECO:0000256" key="3">
    <source>
        <dbReference type="ARBA" id="ARBA00022801"/>
    </source>
</evidence>
<gene>
    <name evidence="8" type="ORF">Nepgr_011381</name>
</gene>
<organism evidence="8 9">
    <name type="scientific">Nepenthes gracilis</name>
    <name type="common">Slender pitcher plant</name>
    <dbReference type="NCBI Taxonomy" id="150966"/>
    <lineage>
        <taxon>Eukaryota</taxon>
        <taxon>Viridiplantae</taxon>
        <taxon>Streptophyta</taxon>
        <taxon>Embryophyta</taxon>
        <taxon>Tracheophyta</taxon>
        <taxon>Spermatophyta</taxon>
        <taxon>Magnoliopsida</taxon>
        <taxon>eudicotyledons</taxon>
        <taxon>Gunneridae</taxon>
        <taxon>Pentapetalae</taxon>
        <taxon>Caryophyllales</taxon>
        <taxon>Nepenthaceae</taxon>
        <taxon>Nepenthes</taxon>
    </lineage>
</organism>
<feature type="domain" description="GAG-pre-integrase" evidence="6">
    <location>
        <begin position="195"/>
        <end position="260"/>
    </location>
</feature>
<dbReference type="GO" id="GO:0046872">
    <property type="term" value="F:metal ion binding"/>
    <property type="evidence" value="ECO:0007669"/>
    <property type="project" value="UniProtKB-KW"/>
</dbReference>
<feature type="domain" description="Retrovirus-related Pol polyprotein from transposon TNT 1-94-like beta-barrel" evidence="7">
    <location>
        <begin position="89"/>
        <end position="167"/>
    </location>
</feature>
<dbReference type="InterPro" id="IPR012337">
    <property type="entry name" value="RNaseH-like_sf"/>
</dbReference>
<evidence type="ECO:0000256" key="4">
    <source>
        <dbReference type="SAM" id="MobiDB-lite"/>
    </source>
</evidence>
<name>A0AAD3XM97_NEPGR</name>
<reference evidence="8" key="1">
    <citation type="submission" date="2023-05" db="EMBL/GenBank/DDBJ databases">
        <title>Nepenthes gracilis genome sequencing.</title>
        <authorList>
            <person name="Fukushima K."/>
        </authorList>
    </citation>
    <scope>NUCLEOTIDE SEQUENCE</scope>
    <source>
        <strain evidence="8">SING2019-196</strain>
    </source>
</reference>